<dbReference type="NCBIfam" id="NF003820">
    <property type="entry name" value="PRK05414.1"/>
    <property type="match status" value="1"/>
</dbReference>
<feature type="domain" description="Urocanase Rossmann-like" evidence="4">
    <location>
        <begin position="220"/>
        <end position="443"/>
    </location>
</feature>
<gene>
    <name evidence="7" type="primary">hutU</name>
    <name evidence="7" type="ORF">SCABRO_01291</name>
</gene>
<evidence type="ECO:0000259" key="5">
    <source>
        <dbReference type="Pfam" id="PF17391"/>
    </source>
</evidence>
<evidence type="ECO:0000313" key="7">
    <source>
        <dbReference type="EMBL" id="KHE92902.1"/>
    </source>
</evidence>
<evidence type="ECO:0000256" key="1">
    <source>
        <dbReference type="ARBA" id="ARBA00001911"/>
    </source>
</evidence>
<dbReference type="Pfam" id="PF17392">
    <property type="entry name" value="Urocanase_C"/>
    <property type="match status" value="1"/>
</dbReference>
<dbReference type="InterPro" id="IPR035400">
    <property type="entry name" value="Urocanase_N"/>
</dbReference>
<dbReference type="Pfam" id="PF01175">
    <property type="entry name" value="Urocanase"/>
    <property type="match status" value="1"/>
</dbReference>
<protein>
    <submittedName>
        <fullName evidence="7">Urocanate hydratase</fullName>
        <ecNumber evidence="7">4.2.1.49</ecNumber>
    </submittedName>
</protein>
<dbReference type="PANTHER" id="PTHR12216">
    <property type="entry name" value="UROCANATE HYDRATASE"/>
    <property type="match status" value="1"/>
</dbReference>
<comment type="caution">
    <text evidence="7">The sequence shown here is derived from an EMBL/GenBank/DDBJ whole genome shotgun (WGS) entry which is preliminary data.</text>
</comment>
<dbReference type="GO" id="GO:0019557">
    <property type="term" value="P:L-histidine catabolic process to glutamate and formate"/>
    <property type="evidence" value="ECO:0007669"/>
    <property type="project" value="UniProtKB-UniPathway"/>
</dbReference>
<keyword evidence="3 7" id="KW-0456">Lyase</keyword>
<dbReference type="AlphaFoldDB" id="A0A0B0EIN5"/>
<dbReference type="UniPathway" id="UPA00379">
    <property type="reaction ID" value="UER00550"/>
</dbReference>
<organism evidence="7 8">
    <name type="scientific">Candidatus Scalindua brodae</name>
    <dbReference type="NCBI Taxonomy" id="237368"/>
    <lineage>
        <taxon>Bacteria</taxon>
        <taxon>Pseudomonadati</taxon>
        <taxon>Planctomycetota</taxon>
        <taxon>Candidatus Brocadiia</taxon>
        <taxon>Candidatus Brocadiales</taxon>
        <taxon>Candidatus Scalinduaceae</taxon>
        <taxon>Candidatus Scalindua</taxon>
    </lineage>
</organism>
<dbReference type="InterPro" id="IPR038364">
    <property type="entry name" value="Urocanase_central_sf"/>
</dbReference>
<comment type="cofactor">
    <cofactor evidence="1">
        <name>NAD(+)</name>
        <dbReference type="ChEBI" id="CHEBI:57540"/>
    </cofactor>
</comment>
<dbReference type="PANTHER" id="PTHR12216:SF3">
    <property type="entry name" value="UROCANATE HYDRATASE"/>
    <property type="match status" value="1"/>
</dbReference>
<dbReference type="Gene3D" id="3.40.1770.10">
    <property type="entry name" value="Urocanase superfamily"/>
    <property type="match status" value="1"/>
</dbReference>
<dbReference type="Pfam" id="PF17391">
    <property type="entry name" value="Urocanase_N"/>
    <property type="match status" value="1"/>
</dbReference>
<feature type="domain" description="Urocanase N-terminal" evidence="5">
    <location>
        <begin position="91"/>
        <end position="217"/>
    </location>
</feature>
<name>A0A0B0EIN5_9BACT</name>
<dbReference type="InterPro" id="IPR036190">
    <property type="entry name" value="Urocanase_sf"/>
</dbReference>
<dbReference type="InterPro" id="IPR023637">
    <property type="entry name" value="Urocanase-like"/>
</dbReference>
<evidence type="ECO:0000256" key="2">
    <source>
        <dbReference type="ARBA" id="ARBA00023027"/>
    </source>
</evidence>
<dbReference type="EMBL" id="JRYO01000085">
    <property type="protein sequence ID" value="KHE92902.1"/>
    <property type="molecule type" value="Genomic_DNA"/>
</dbReference>
<keyword evidence="2" id="KW-0520">NAD</keyword>
<evidence type="ECO:0000259" key="4">
    <source>
        <dbReference type="Pfam" id="PF01175"/>
    </source>
</evidence>
<accession>A0A0B0EIN5</accession>
<dbReference type="GO" id="GO:0016153">
    <property type="term" value="F:urocanate hydratase activity"/>
    <property type="evidence" value="ECO:0007669"/>
    <property type="project" value="UniProtKB-EC"/>
</dbReference>
<dbReference type="InterPro" id="IPR035401">
    <property type="entry name" value="Urocanase_C"/>
</dbReference>
<dbReference type="InterPro" id="IPR023636">
    <property type="entry name" value="Urocanase_CS"/>
</dbReference>
<evidence type="ECO:0000313" key="8">
    <source>
        <dbReference type="Proteomes" id="UP000030652"/>
    </source>
</evidence>
<reference evidence="7 8" key="1">
    <citation type="submission" date="2014-10" db="EMBL/GenBank/DDBJ databases">
        <title>Draft genome of anammox bacterium scalindua brodae, obtained using differential coverage binning of sequence data from two enrichment reactors.</title>
        <authorList>
            <person name="Speth D.R."/>
            <person name="Russ L."/>
            <person name="Kartal B."/>
            <person name="Op den Camp H.J."/>
            <person name="Dutilh B.E."/>
            <person name="Jetten M.S."/>
        </authorList>
    </citation>
    <scope>NUCLEOTIDE SEQUENCE [LARGE SCALE GENOMIC DNA]</scope>
    <source>
        <strain evidence="7">RU1</strain>
    </source>
</reference>
<evidence type="ECO:0000256" key="3">
    <source>
        <dbReference type="ARBA" id="ARBA00023239"/>
    </source>
</evidence>
<dbReference type="PROSITE" id="PS01233">
    <property type="entry name" value="UROCANASE"/>
    <property type="match status" value="1"/>
</dbReference>
<dbReference type="InterPro" id="IPR035085">
    <property type="entry name" value="Urocanase_Rossmann-like"/>
</dbReference>
<proteinExistence type="predicted"/>
<dbReference type="GO" id="GO:0019556">
    <property type="term" value="P:L-histidine catabolic process to glutamate and formamide"/>
    <property type="evidence" value="ECO:0007669"/>
    <property type="project" value="UniProtKB-UniPathway"/>
</dbReference>
<dbReference type="PIRSF" id="PIRSF001423">
    <property type="entry name" value="Urocanate_hydrat"/>
    <property type="match status" value="1"/>
</dbReference>
<feature type="domain" description="Urocanase C-terminal" evidence="6">
    <location>
        <begin position="448"/>
        <end position="643"/>
    </location>
</feature>
<dbReference type="SUPFAM" id="SSF111326">
    <property type="entry name" value="Urocanase"/>
    <property type="match status" value="1"/>
</dbReference>
<dbReference type="Proteomes" id="UP000030652">
    <property type="component" value="Unassembled WGS sequence"/>
</dbReference>
<dbReference type="eggNOG" id="COG2987">
    <property type="taxonomic scope" value="Bacteria"/>
</dbReference>
<evidence type="ECO:0000259" key="6">
    <source>
        <dbReference type="Pfam" id="PF17392"/>
    </source>
</evidence>
<sequence>MIFNSDISGAMTIQLEETLNQLPQMPEFVKGIRRASTREFTLTRKETELALKNALRYIPEKWHTELAPEFLDELFTTGRIYGYRFRPEGKITAKPVDQYNGNCIEGKAFQVMIDNNLDFDIALYPYELVTYGETGQVCQNWMQYRLIKLYLEGVTRDQSLVVESGHPVGLFESAPESPRVIITNALMVGCFDDQENWHRAVALGVANYGQMTAGGWMYIGPQGIVHGTYSTILNAGRLKLNIAEDKDLRGYLFVSSGLGGMSGAQGKAVEIANGVGIIAEVDYSRIQTRYDQGWIGRIVDDPAEAFNLAKEYQQKKEAQSTAFYGNIVDLLEYAVDNNISIDLLSDQTSCHAAYEGGYCPQGLTFEQRTELLETDHAKFKEQVDRSLKHHFELIKSLVDRGVFFFDYGNSLLKAVFDAGVIEICKNGKDTIEGFIFPSYVEDIMGPLLFDYGYGPFRWVCLSGKKEDLLKTDKAAMSCIDPNARFQDKDNYIWIRDADKHNLVVGTQARILYQDAAGRVNIALKFNEMVRKGEIGPVMIGRDHHDTGGTDSPFRETANIKDGSNIMADMATQCFAGNAARGMSLVTLHNGGGVGIGKSINGGYGLVLDGSERVDGIIRLAIPWDVMGGVARRSWARNENSIETGIKYNVERKGRGHITLPFIADEKLVKNLVAEAFTKDKCTKV</sequence>
<dbReference type="Gene3D" id="3.40.50.10730">
    <property type="entry name" value="Urocanase like domains"/>
    <property type="match status" value="1"/>
</dbReference>
<dbReference type="PATRIC" id="fig|237368.3.peg.1408"/>
<dbReference type="EC" id="4.2.1.49" evidence="7"/>